<dbReference type="EMBL" id="VSRR010089073">
    <property type="protein sequence ID" value="MPC91813.1"/>
    <property type="molecule type" value="Genomic_DNA"/>
</dbReference>
<dbReference type="Proteomes" id="UP000324222">
    <property type="component" value="Unassembled WGS sequence"/>
</dbReference>
<keyword evidence="3" id="KW-1185">Reference proteome</keyword>
<evidence type="ECO:0000256" key="1">
    <source>
        <dbReference type="SAM" id="MobiDB-lite"/>
    </source>
</evidence>
<dbReference type="AlphaFoldDB" id="A0A5B7JBQ8"/>
<reference evidence="2 3" key="1">
    <citation type="submission" date="2019-05" db="EMBL/GenBank/DDBJ databases">
        <title>Another draft genome of Portunus trituberculatus and its Hox gene families provides insights of decapod evolution.</title>
        <authorList>
            <person name="Jeong J.-H."/>
            <person name="Song I."/>
            <person name="Kim S."/>
            <person name="Choi T."/>
            <person name="Kim D."/>
            <person name="Ryu S."/>
            <person name="Kim W."/>
        </authorList>
    </citation>
    <scope>NUCLEOTIDE SEQUENCE [LARGE SCALE GENOMIC DNA]</scope>
    <source>
        <tissue evidence="2">Muscle</tissue>
    </source>
</reference>
<gene>
    <name evidence="2" type="ORF">E2C01_086873</name>
</gene>
<organism evidence="2 3">
    <name type="scientific">Portunus trituberculatus</name>
    <name type="common">Swimming crab</name>
    <name type="synonym">Neptunus trituberculatus</name>
    <dbReference type="NCBI Taxonomy" id="210409"/>
    <lineage>
        <taxon>Eukaryota</taxon>
        <taxon>Metazoa</taxon>
        <taxon>Ecdysozoa</taxon>
        <taxon>Arthropoda</taxon>
        <taxon>Crustacea</taxon>
        <taxon>Multicrustacea</taxon>
        <taxon>Malacostraca</taxon>
        <taxon>Eumalacostraca</taxon>
        <taxon>Eucarida</taxon>
        <taxon>Decapoda</taxon>
        <taxon>Pleocyemata</taxon>
        <taxon>Brachyura</taxon>
        <taxon>Eubrachyura</taxon>
        <taxon>Portunoidea</taxon>
        <taxon>Portunidae</taxon>
        <taxon>Portuninae</taxon>
        <taxon>Portunus</taxon>
    </lineage>
</organism>
<comment type="caution">
    <text evidence="2">The sequence shown here is derived from an EMBL/GenBank/DDBJ whole genome shotgun (WGS) entry which is preliminary data.</text>
</comment>
<protein>
    <submittedName>
        <fullName evidence="2">Uncharacterized protein</fullName>
    </submittedName>
</protein>
<name>A0A5B7JBQ8_PORTR</name>
<evidence type="ECO:0000313" key="2">
    <source>
        <dbReference type="EMBL" id="MPC91813.1"/>
    </source>
</evidence>
<sequence>MADACRGVEGLDGRVVGGRSGREGVGGVAGGGAAQALLLGHCSVCRRDVHTDGGRRLARAGRCSPSGVAQVRAPRRPGLGDVAPPPTALSLTRGTVGGGR</sequence>
<evidence type="ECO:0000313" key="3">
    <source>
        <dbReference type="Proteomes" id="UP000324222"/>
    </source>
</evidence>
<proteinExistence type="predicted"/>
<feature type="region of interest" description="Disordered" evidence="1">
    <location>
        <begin position="66"/>
        <end position="100"/>
    </location>
</feature>
<accession>A0A5B7JBQ8</accession>
<feature type="region of interest" description="Disordered" evidence="1">
    <location>
        <begin position="1"/>
        <end position="21"/>
    </location>
</feature>